<dbReference type="InterPro" id="IPR011583">
    <property type="entry name" value="Chitinase_II/V-like_cat"/>
</dbReference>
<dbReference type="InterPro" id="IPR017853">
    <property type="entry name" value="GH"/>
</dbReference>
<evidence type="ECO:0000313" key="6">
    <source>
        <dbReference type="Proteomes" id="UP001165289"/>
    </source>
</evidence>
<dbReference type="PANTHER" id="PTHR46290:SF1">
    <property type="entry name" value="DI-N-ACETYLCHITOBIASE"/>
    <property type="match status" value="1"/>
</dbReference>
<accession>A0AAV7JUQ6</accession>
<name>A0AAV7JUQ6_9METZ</name>
<dbReference type="PANTHER" id="PTHR46290">
    <property type="entry name" value="DI-N-ACETYLCHITOBIASE"/>
    <property type="match status" value="1"/>
</dbReference>
<dbReference type="InterPro" id="IPR029070">
    <property type="entry name" value="Chitinase_insertion_sf"/>
</dbReference>
<evidence type="ECO:0000256" key="3">
    <source>
        <dbReference type="SAM" id="SignalP"/>
    </source>
</evidence>
<gene>
    <name evidence="5" type="ORF">LOD99_4411</name>
</gene>
<dbReference type="Gene3D" id="3.20.20.80">
    <property type="entry name" value="Glycosidases"/>
    <property type="match status" value="1"/>
</dbReference>
<dbReference type="GO" id="GO:0016798">
    <property type="term" value="F:hydrolase activity, acting on glycosyl bonds"/>
    <property type="evidence" value="ECO:0007669"/>
    <property type="project" value="UniProtKB-KW"/>
</dbReference>
<dbReference type="GO" id="GO:0005615">
    <property type="term" value="C:extracellular space"/>
    <property type="evidence" value="ECO:0007669"/>
    <property type="project" value="TreeGrafter"/>
</dbReference>
<protein>
    <submittedName>
        <fullName evidence="5">Di-N-acetylchitobiase-like</fullName>
    </submittedName>
</protein>
<organism evidence="5 6">
    <name type="scientific">Oopsacas minuta</name>
    <dbReference type="NCBI Taxonomy" id="111878"/>
    <lineage>
        <taxon>Eukaryota</taxon>
        <taxon>Metazoa</taxon>
        <taxon>Porifera</taxon>
        <taxon>Hexactinellida</taxon>
        <taxon>Hexasterophora</taxon>
        <taxon>Lyssacinosida</taxon>
        <taxon>Leucopsacidae</taxon>
        <taxon>Oopsacas</taxon>
    </lineage>
</organism>
<dbReference type="Proteomes" id="UP001165289">
    <property type="component" value="Unassembled WGS sequence"/>
</dbReference>
<dbReference type="GO" id="GO:0008061">
    <property type="term" value="F:chitin binding"/>
    <property type="evidence" value="ECO:0007669"/>
    <property type="project" value="InterPro"/>
</dbReference>
<dbReference type="Pfam" id="PF00704">
    <property type="entry name" value="Glyco_hydro_18"/>
    <property type="match status" value="1"/>
</dbReference>
<dbReference type="SUPFAM" id="SSF51445">
    <property type="entry name" value="(Trans)glycosidases"/>
    <property type="match status" value="1"/>
</dbReference>
<evidence type="ECO:0000313" key="5">
    <source>
        <dbReference type="EMBL" id="KAI6652626.1"/>
    </source>
</evidence>
<dbReference type="SMART" id="SM00636">
    <property type="entry name" value="Glyco_18"/>
    <property type="match status" value="1"/>
</dbReference>
<dbReference type="AlphaFoldDB" id="A0AAV7JUQ6"/>
<feature type="signal peptide" evidence="3">
    <location>
        <begin position="1"/>
        <end position="20"/>
    </location>
</feature>
<reference evidence="5 6" key="1">
    <citation type="journal article" date="2023" name="BMC Biol.">
        <title>The compact genome of the sponge Oopsacas minuta (Hexactinellida) is lacking key metazoan core genes.</title>
        <authorList>
            <person name="Santini S."/>
            <person name="Schenkelaars Q."/>
            <person name="Jourda C."/>
            <person name="Duchesne M."/>
            <person name="Belahbib H."/>
            <person name="Rocher C."/>
            <person name="Selva M."/>
            <person name="Riesgo A."/>
            <person name="Vervoort M."/>
            <person name="Leys S.P."/>
            <person name="Kodjabachian L."/>
            <person name="Le Bivic A."/>
            <person name="Borchiellini C."/>
            <person name="Claverie J.M."/>
            <person name="Renard E."/>
        </authorList>
    </citation>
    <scope>NUCLEOTIDE SEQUENCE [LARGE SCALE GENOMIC DNA]</scope>
    <source>
        <strain evidence="5">SPO-2</strain>
    </source>
</reference>
<feature type="chain" id="PRO_5043339116" evidence="3">
    <location>
        <begin position="21"/>
        <end position="373"/>
    </location>
</feature>
<evidence type="ECO:0000256" key="2">
    <source>
        <dbReference type="ARBA" id="ARBA00023295"/>
    </source>
</evidence>
<keyword evidence="1" id="KW-0378">Hydrolase</keyword>
<dbReference type="InterPro" id="IPR001223">
    <property type="entry name" value="Glyco_hydro18_cat"/>
</dbReference>
<dbReference type="EMBL" id="JAKMXF010000298">
    <property type="protein sequence ID" value="KAI6652626.1"/>
    <property type="molecule type" value="Genomic_DNA"/>
</dbReference>
<dbReference type="GO" id="GO:0009313">
    <property type="term" value="P:oligosaccharide catabolic process"/>
    <property type="evidence" value="ECO:0007669"/>
    <property type="project" value="TreeGrafter"/>
</dbReference>
<dbReference type="Gene3D" id="3.10.50.10">
    <property type="match status" value="1"/>
</dbReference>
<comment type="caution">
    <text evidence="5">The sequence shown here is derived from an EMBL/GenBank/DDBJ whole genome shotgun (WGS) entry which is preliminary data.</text>
</comment>
<sequence>MTNLNILTILSLLFISYSYTSVEIENNVRKCPCKYSDSCDIIPLQKDKKIIIGFMTDLGYSFFRFYEMYKLTTVFLPLNDTEFLQDFLCYAHEQKVSVLLRVDPTLKVVLNNSLHRQWAQETIKTVQDRYLDGINFDFQSPLDFDHASYYTSLVNYTCTNLRVANKEYQCSLNMPWSGDCIDGRCYNVYSIAEVVDYIVILSFDVQDDEDGPPCYARANSPFYQGLGAVVVYVEAGLALKQVVVALPWYGYMYDCLSVDKSNLCTIKERTSEPYCSDRVGKKMTYNDFVSLINNPKANVTSHWNSTYMSPYLMIYNGDSIQQGWYDNPMSLSFKINAVKQMELGGIGVYNMDCLSYIDDMQVREMWNTLDLIN</sequence>
<dbReference type="PROSITE" id="PS51910">
    <property type="entry name" value="GH18_2"/>
    <property type="match status" value="1"/>
</dbReference>
<evidence type="ECO:0000256" key="1">
    <source>
        <dbReference type="ARBA" id="ARBA00022801"/>
    </source>
</evidence>
<keyword evidence="3" id="KW-0732">Signal</keyword>
<evidence type="ECO:0000259" key="4">
    <source>
        <dbReference type="PROSITE" id="PS51910"/>
    </source>
</evidence>
<keyword evidence="6" id="KW-1185">Reference proteome</keyword>
<feature type="domain" description="GH18" evidence="4">
    <location>
        <begin position="1"/>
        <end position="373"/>
    </location>
</feature>
<keyword evidence="2" id="KW-0326">Glycosidase</keyword>
<dbReference type="InterPro" id="IPR051887">
    <property type="entry name" value="GH18_Domain-Containing"/>
</dbReference>
<proteinExistence type="predicted"/>